<keyword evidence="3" id="KW-1185">Reference proteome</keyword>
<sequence length="128" mass="14063">MPAETDFDAQDVAEVLDETNLTEDGGDIANFDEIEDVFDVTQAEGDDAEDEDEDVDILDESELIELEDELEGGRDDEGLDVEREPLDPVGGGLSDEDLVSDDDEEPSDYESTRLADDDIEALGYDKRG</sequence>
<feature type="compositionally biased region" description="Basic and acidic residues" evidence="1">
    <location>
        <begin position="71"/>
        <end position="86"/>
    </location>
</feature>
<evidence type="ECO:0000313" key="2">
    <source>
        <dbReference type="EMBL" id="MBI1683040.1"/>
    </source>
</evidence>
<feature type="region of interest" description="Disordered" evidence="1">
    <location>
        <begin position="43"/>
        <end position="128"/>
    </location>
</feature>
<dbReference type="EMBL" id="JADWOX010000002">
    <property type="protein sequence ID" value="MBI1683040.1"/>
    <property type="molecule type" value="Genomic_DNA"/>
</dbReference>
<name>A0ABS0SVS8_9CAUL</name>
<evidence type="ECO:0000313" key="3">
    <source>
        <dbReference type="Proteomes" id="UP000639859"/>
    </source>
</evidence>
<organism evidence="2 3">
    <name type="scientific">Caulobacter hibisci</name>
    <dbReference type="NCBI Taxonomy" id="2035993"/>
    <lineage>
        <taxon>Bacteria</taxon>
        <taxon>Pseudomonadati</taxon>
        <taxon>Pseudomonadota</taxon>
        <taxon>Alphaproteobacteria</taxon>
        <taxon>Caulobacterales</taxon>
        <taxon>Caulobacteraceae</taxon>
        <taxon>Caulobacter</taxon>
    </lineage>
</organism>
<proteinExistence type="predicted"/>
<evidence type="ECO:0000256" key="1">
    <source>
        <dbReference type="SAM" id="MobiDB-lite"/>
    </source>
</evidence>
<feature type="compositionally biased region" description="Acidic residues" evidence="1">
    <location>
        <begin position="43"/>
        <end position="70"/>
    </location>
</feature>
<accession>A0ABS0SVS8</accession>
<gene>
    <name evidence="2" type="ORF">I4Q42_05095</name>
</gene>
<feature type="compositionally biased region" description="Acidic residues" evidence="1">
    <location>
        <begin position="94"/>
        <end position="108"/>
    </location>
</feature>
<comment type="caution">
    <text evidence="2">The sequence shown here is derived from an EMBL/GenBank/DDBJ whole genome shotgun (WGS) entry which is preliminary data.</text>
</comment>
<protein>
    <submittedName>
        <fullName evidence="2">Primosomal protein</fullName>
    </submittedName>
</protein>
<dbReference type="RefSeq" id="WP_198574978.1">
    <property type="nucleotide sequence ID" value="NZ_JADWOX010000002.1"/>
</dbReference>
<dbReference type="Proteomes" id="UP000639859">
    <property type="component" value="Unassembled WGS sequence"/>
</dbReference>
<reference evidence="2 3" key="1">
    <citation type="submission" date="2020-11" db="EMBL/GenBank/DDBJ databases">
        <title>genome sequence of strain KACC 18849.</title>
        <authorList>
            <person name="Gao J."/>
            <person name="Zhang X."/>
        </authorList>
    </citation>
    <scope>NUCLEOTIDE SEQUENCE [LARGE SCALE GENOMIC DNA]</scope>
    <source>
        <strain evidence="2 3">KACC 18849</strain>
    </source>
</reference>